<dbReference type="GO" id="GO:0005576">
    <property type="term" value="C:extracellular region"/>
    <property type="evidence" value="ECO:0007669"/>
    <property type="project" value="UniProtKB-SubCell"/>
</dbReference>
<evidence type="ECO:0000256" key="1">
    <source>
        <dbReference type="ARBA" id="ARBA00004613"/>
    </source>
</evidence>
<comment type="caution">
    <text evidence="3">The sequence shown here is derived from an EMBL/GenBank/DDBJ whole genome shotgun (WGS) entry which is preliminary data.</text>
</comment>
<sequence>MAMLLATGCALSNRGPVIMRRELLEIASSDRQWTGLAISREGRKFVTFPRWNEAVSISVGELLADGSTRAFPDQEWNRWFGSEPQNRFVCAQSVYVDDTNFLWILDPANPRFQGVIDGGAKLLKIDLHTNRVMQVIRFGAPIIHENSYLNDIRVDTRSGHAFITDSGSPGLVVVNLATGLSWRILDNDSSTTAEDIELTFNGHKWLLPDGTTPRVHIDGIAIDPSGEYLYYKALTGRTLYRIKLRWLLDENISARELPGKTENLDETVASDGLEFDHSGNLYFTAIEENAIKRRLPDGTIEMVVKDNRLQWPDSLALAPDGSFYVTTSRIHLGEGPFKIFRFTP</sequence>
<dbReference type="PANTHER" id="PTHR10009:SF18">
    <property type="entry name" value="PROTEIN YELLOW-LIKE PROTEIN"/>
    <property type="match status" value="1"/>
</dbReference>
<reference evidence="3 4" key="1">
    <citation type="submission" date="2021-05" db="EMBL/GenBank/DDBJ databases">
        <title>The draft genome of Geobacter pelophilus DSM 12255.</title>
        <authorList>
            <person name="Xu Z."/>
            <person name="Masuda Y."/>
            <person name="Itoh H."/>
            <person name="Senoo K."/>
        </authorList>
    </citation>
    <scope>NUCLEOTIDE SEQUENCE [LARGE SCALE GENOMIC DNA]</scope>
    <source>
        <strain evidence="3 4">DSM 12255</strain>
    </source>
</reference>
<keyword evidence="2" id="KW-0964">Secreted</keyword>
<evidence type="ECO:0000256" key="2">
    <source>
        <dbReference type="ARBA" id="ARBA00022525"/>
    </source>
</evidence>
<dbReference type="PANTHER" id="PTHR10009">
    <property type="entry name" value="PROTEIN YELLOW-RELATED"/>
    <property type="match status" value="1"/>
</dbReference>
<dbReference type="Pfam" id="PF03022">
    <property type="entry name" value="MRJP"/>
    <property type="match status" value="1"/>
</dbReference>
<dbReference type="EMBL" id="JAHCVJ010000004">
    <property type="protein sequence ID" value="MBT0665051.1"/>
    <property type="molecule type" value="Genomic_DNA"/>
</dbReference>
<comment type="subcellular location">
    <subcellularLocation>
        <location evidence="1">Secreted</location>
    </subcellularLocation>
</comment>
<protein>
    <recommendedName>
        <fullName evidence="5">Major royal jelly protein</fullName>
    </recommendedName>
</protein>
<dbReference type="Gene3D" id="2.120.10.30">
    <property type="entry name" value="TolB, C-terminal domain"/>
    <property type="match status" value="1"/>
</dbReference>
<organism evidence="3 4">
    <name type="scientific">Geoanaerobacter pelophilus</name>
    <dbReference type="NCBI Taxonomy" id="60036"/>
    <lineage>
        <taxon>Bacteria</taxon>
        <taxon>Pseudomonadati</taxon>
        <taxon>Thermodesulfobacteriota</taxon>
        <taxon>Desulfuromonadia</taxon>
        <taxon>Geobacterales</taxon>
        <taxon>Geobacteraceae</taxon>
        <taxon>Geoanaerobacter</taxon>
    </lineage>
</organism>
<proteinExistence type="predicted"/>
<evidence type="ECO:0000313" key="3">
    <source>
        <dbReference type="EMBL" id="MBT0665051.1"/>
    </source>
</evidence>
<dbReference type="InterPro" id="IPR011042">
    <property type="entry name" value="6-blade_b-propeller_TolB-like"/>
</dbReference>
<name>A0AAW4LD09_9BACT</name>
<evidence type="ECO:0008006" key="5">
    <source>
        <dbReference type="Google" id="ProtNLM"/>
    </source>
</evidence>
<gene>
    <name evidence="3" type="ORF">KI809_12160</name>
</gene>
<keyword evidence="4" id="KW-1185">Reference proteome</keyword>
<dbReference type="Proteomes" id="UP000811899">
    <property type="component" value="Unassembled WGS sequence"/>
</dbReference>
<dbReference type="InterPro" id="IPR017996">
    <property type="entry name" value="MRJP/yellow-related"/>
</dbReference>
<dbReference type="SUPFAM" id="SSF101898">
    <property type="entry name" value="NHL repeat"/>
    <property type="match status" value="1"/>
</dbReference>
<dbReference type="AlphaFoldDB" id="A0AAW4LD09"/>
<accession>A0AAW4LD09</accession>
<evidence type="ECO:0000313" key="4">
    <source>
        <dbReference type="Proteomes" id="UP000811899"/>
    </source>
</evidence>